<evidence type="ECO:0000259" key="1">
    <source>
        <dbReference type="PROSITE" id="PS50846"/>
    </source>
</evidence>
<proteinExistence type="predicted"/>
<dbReference type="Gene3D" id="3.30.70.100">
    <property type="match status" value="1"/>
</dbReference>
<feature type="domain" description="HMA" evidence="1">
    <location>
        <begin position="34"/>
        <end position="100"/>
    </location>
</feature>
<dbReference type="SUPFAM" id="SSF55008">
    <property type="entry name" value="HMA, heavy metal-associated domain"/>
    <property type="match status" value="1"/>
</dbReference>
<gene>
    <name evidence="2" type="ORF">AsAng_0012320</name>
</gene>
<evidence type="ECO:0000313" key="2">
    <source>
        <dbReference type="EMBL" id="BDS10524.1"/>
    </source>
</evidence>
<reference evidence="2" key="1">
    <citation type="submission" date="2022-09" db="EMBL/GenBank/DDBJ databases">
        <title>Aureispira anguillicida sp. nov., isolated from Leptocephalus of Japanese eel Anguilla japonica.</title>
        <authorList>
            <person name="Yuasa K."/>
            <person name="Mekata T."/>
            <person name="Ikunari K."/>
        </authorList>
    </citation>
    <scope>NUCLEOTIDE SEQUENCE</scope>
    <source>
        <strain evidence="2">EL160426</strain>
    </source>
</reference>
<dbReference type="InterPro" id="IPR006121">
    <property type="entry name" value="HMA_dom"/>
</dbReference>
<sequence>MKTIIIVVAIFLAITSCNRIPKEERVLVKGAADSVLVVAVPKARCYKCQNIIEGGLKEVKGVQQSILNLHTKEVSIVYTPDLTNPEALEGKVANLIPQLPCK</sequence>
<dbReference type="GO" id="GO:0046872">
    <property type="term" value="F:metal ion binding"/>
    <property type="evidence" value="ECO:0007669"/>
    <property type="project" value="InterPro"/>
</dbReference>
<accession>A0A916DPG9</accession>
<dbReference type="AlphaFoldDB" id="A0A916DPG9"/>
<evidence type="ECO:0000313" key="3">
    <source>
        <dbReference type="Proteomes" id="UP001060919"/>
    </source>
</evidence>
<dbReference type="Pfam" id="PF00403">
    <property type="entry name" value="HMA"/>
    <property type="match status" value="1"/>
</dbReference>
<dbReference type="EMBL" id="AP026867">
    <property type="protein sequence ID" value="BDS10524.1"/>
    <property type="molecule type" value="Genomic_DNA"/>
</dbReference>
<dbReference type="Proteomes" id="UP001060919">
    <property type="component" value="Chromosome"/>
</dbReference>
<dbReference type="InterPro" id="IPR036163">
    <property type="entry name" value="HMA_dom_sf"/>
</dbReference>
<protein>
    <submittedName>
        <fullName evidence="2">Cation transporter</fullName>
    </submittedName>
</protein>
<keyword evidence="3" id="KW-1185">Reference proteome</keyword>
<organism evidence="2 3">
    <name type="scientific">Aureispira anguillae</name>
    <dbReference type="NCBI Taxonomy" id="2864201"/>
    <lineage>
        <taxon>Bacteria</taxon>
        <taxon>Pseudomonadati</taxon>
        <taxon>Bacteroidota</taxon>
        <taxon>Saprospiria</taxon>
        <taxon>Saprospirales</taxon>
        <taxon>Saprospiraceae</taxon>
        <taxon>Aureispira</taxon>
    </lineage>
</organism>
<dbReference type="RefSeq" id="WP_264791826.1">
    <property type="nucleotide sequence ID" value="NZ_AP026867.1"/>
</dbReference>
<dbReference type="KEGG" id="aup:AsAng_0012320"/>
<dbReference type="PROSITE" id="PS50846">
    <property type="entry name" value="HMA_2"/>
    <property type="match status" value="1"/>
</dbReference>
<dbReference type="PROSITE" id="PS51257">
    <property type="entry name" value="PROKAR_LIPOPROTEIN"/>
    <property type="match status" value="1"/>
</dbReference>
<name>A0A916DPG9_9BACT</name>